<evidence type="ECO:0000313" key="3">
    <source>
        <dbReference type="EMBL" id="SAK93086.1"/>
    </source>
</evidence>
<gene>
    <name evidence="3" type="ORF">AWB77_05260</name>
</gene>
<feature type="transmembrane region" description="Helical" evidence="1">
    <location>
        <begin position="303"/>
        <end position="323"/>
    </location>
</feature>
<feature type="domain" description="Acyltransferase 3" evidence="2">
    <location>
        <begin position="20"/>
        <end position="362"/>
    </location>
</feature>
<dbReference type="Proteomes" id="UP000054903">
    <property type="component" value="Unassembled WGS sequence"/>
</dbReference>
<feature type="transmembrane region" description="Helical" evidence="1">
    <location>
        <begin position="236"/>
        <end position="253"/>
    </location>
</feature>
<dbReference type="EMBL" id="FCNX02000015">
    <property type="protein sequence ID" value="SAK93086.1"/>
    <property type="molecule type" value="Genomic_DNA"/>
</dbReference>
<organism evidence="3 4">
    <name type="scientific">Caballeronia fortuita</name>
    <dbReference type="NCBI Taxonomy" id="1777138"/>
    <lineage>
        <taxon>Bacteria</taxon>
        <taxon>Pseudomonadati</taxon>
        <taxon>Pseudomonadota</taxon>
        <taxon>Betaproteobacteria</taxon>
        <taxon>Burkholderiales</taxon>
        <taxon>Burkholderiaceae</taxon>
        <taxon>Caballeronia</taxon>
    </lineage>
</organism>
<feature type="transmembrane region" description="Helical" evidence="1">
    <location>
        <begin position="273"/>
        <end position="291"/>
    </location>
</feature>
<keyword evidence="1" id="KW-0812">Transmembrane</keyword>
<dbReference type="PANTHER" id="PTHR23028">
    <property type="entry name" value="ACETYLTRANSFERASE"/>
    <property type="match status" value="1"/>
</dbReference>
<accession>A0A158DFS4</accession>
<feature type="transmembrane region" description="Helical" evidence="1">
    <location>
        <begin position="198"/>
        <end position="224"/>
    </location>
</feature>
<dbReference type="PANTHER" id="PTHR23028:SF53">
    <property type="entry name" value="ACYL_TRANSF_3 DOMAIN-CONTAINING PROTEIN"/>
    <property type="match status" value="1"/>
</dbReference>
<dbReference type="InterPro" id="IPR050879">
    <property type="entry name" value="Acyltransferase_3"/>
</dbReference>
<reference evidence="3" key="1">
    <citation type="submission" date="2016-01" db="EMBL/GenBank/DDBJ databases">
        <authorList>
            <person name="Peeters C."/>
        </authorList>
    </citation>
    <scope>NUCLEOTIDE SEQUENCE</scope>
    <source>
        <strain evidence="3">LMG 29320</strain>
    </source>
</reference>
<dbReference type="GO" id="GO:0016747">
    <property type="term" value="F:acyltransferase activity, transferring groups other than amino-acyl groups"/>
    <property type="evidence" value="ECO:0007669"/>
    <property type="project" value="InterPro"/>
</dbReference>
<keyword evidence="4" id="KW-1185">Reference proteome</keyword>
<feature type="transmembrane region" description="Helical" evidence="1">
    <location>
        <begin position="62"/>
        <end position="85"/>
    </location>
</feature>
<dbReference type="STRING" id="1777138.AWB77_05260"/>
<name>A0A158DFS4_9BURK</name>
<comment type="caution">
    <text evidence="3">The sequence shown here is derived from an EMBL/GenBank/DDBJ whole genome shotgun (WGS) entry which is preliminary data.</text>
</comment>
<dbReference type="AlphaFoldDB" id="A0A158DFS4"/>
<dbReference type="GO" id="GO:0016020">
    <property type="term" value="C:membrane"/>
    <property type="evidence" value="ECO:0007669"/>
    <property type="project" value="TreeGrafter"/>
</dbReference>
<protein>
    <submittedName>
        <fullName evidence="3">Acyltransferase</fullName>
    </submittedName>
</protein>
<dbReference type="Pfam" id="PF01757">
    <property type="entry name" value="Acyl_transf_3"/>
    <property type="match status" value="1"/>
</dbReference>
<feature type="transmembrane region" description="Helical" evidence="1">
    <location>
        <begin position="105"/>
        <end position="126"/>
    </location>
</feature>
<keyword evidence="3" id="KW-0012">Acyltransferase</keyword>
<keyword evidence="1" id="KW-1133">Transmembrane helix</keyword>
<keyword evidence="3" id="KW-0808">Transferase</keyword>
<dbReference type="GO" id="GO:0000271">
    <property type="term" value="P:polysaccharide biosynthetic process"/>
    <property type="evidence" value="ECO:0007669"/>
    <property type="project" value="TreeGrafter"/>
</dbReference>
<dbReference type="InterPro" id="IPR002656">
    <property type="entry name" value="Acyl_transf_3_dom"/>
</dbReference>
<proteinExistence type="predicted"/>
<evidence type="ECO:0000256" key="1">
    <source>
        <dbReference type="SAM" id="Phobius"/>
    </source>
</evidence>
<sequence>MTGRLPEEYMQRMKEDMKNVEIEGMRGIAALLVLFNHIPFASGALDPKYVALFGFVKDTQRFLIPGHCGSLGVQLFFCITGYLFWKRIVVSGKATDWAQFYRNRFLRLAPAYILFAITMMLTLSAIDGFVKHVSLKDLAHDVFAQLALGIVQQRRFNGIDTTMFNTVTWTLPYEWGFYVLLPLLAGLRAKRWTTNAGLAVLALMLLVYDARSYLLLFFLSGALAAEMRLRTRLRPLFGSVAFCLLAFADIIFPKEAVATAIATTPGISSFADVAVYLVQWILVSAAFFVAIGLKPYILRVRPLILLGTISYSLYLLHLTVLQISIRIADKLQPIPQWSIAHFWHWAIIATICSIGAAAVSYALVERPFLHRRRNERRSTLADQSA</sequence>
<feature type="transmembrane region" description="Helical" evidence="1">
    <location>
        <begin position="343"/>
        <end position="364"/>
    </location>
</feature>
<keyword evidence="1" id="KW-0472">Membrane</keyword>
<evidence type="ECO:0000259" key="2">
    <source>
        <dbReference type="Pfam" id="PF01757"/>
    </source>
</evidence>
<evidence type="ECO:0000313" key="4">
    <source>
        <dbReference type="Proteomes" id="UP000054903"/>
    </source>
</evidence>